<reference evidence="1" key="1">
    <citation type="submission" date="2018-06" db="EMBL/GenBank/DDBJ databases">
        <authorList>
            <person name="Zhirakovskaya E."/>
        </authorList>
    </citation>
    <scope>NUCLEOTIDE SEQUENCE</scope>
</reference>
<gene>
    <name evidence="1" type="ORF">MNBD_GAMMA10-1357</name>
</gene>
<evidence type="ECO:0000313" key="1">
    <source>
        <dbReference type="EMBL" id="VAW71458.1"/>
    </source>
</evidence>
<dbReference type="AlphaFoldDB" id="A0A3B0XT67"/>
<sequence length="183" mass="21151">MDIVPASALLTGRQYFYYANSRRDLSGNTLNNTNRSFTTGFVNDLTLEPGLIAFLYYRRWDEEKYFDAFKNNMASSKAWGKSSTSIEQQGILGIVTCLLTRLFLVKTSGKLGLDEDKNLQQLKHEKKSQHYYEVSGGIGLRAFYREPSKITKQVWHLLKGNFIRKDSEQLYERQLRPVLTGYL</sequence>
<dbReference type="EMBL" id="UOFJ01000602">
    <property type="protein sequence ID" value="VAW71458.1"/>
    <property type="molecule type" value="Genomic_DNA"/>
</dbReference>
<organism evidence="1">
    <name type="scientific">hydrothermal vent metagenome</name>
    <dbReference type="NCBI Taxonomy" id="652676"/>
    <lineage>
        <taxon>unclassified sequences</taxon>
        <taxon>metagenomes</taxon>
        <taxon>ecological metagenomes</taxon>
    </lineage>
</organism>
<evidence type="ECO:0008006" key="2">
    <source>
        <dbReference type="Google" id="ProtNLM"/>
    </source>
</evidence>
<accession>A0A3B0XT67</accession>
<name>A0A3B0XT67_9ZZZZ</name>
<proteinExistence type="predicted"/>
<protein>
    <recommendedName>
        <fullName evidence="2">Transposase IS4-like domain-containing protein</fullName>
    </recommendedName>
</protein>